<dbReference type="GO" id="GO:0015074">
    <property type="term" value="P:DNA integration"/>
    <property type="evidence" value="ECO:0007669"/>
    <property type="project" value="InterPro"/>
</dbReference>
<keyword evidence="3" id="KW-1185">Reference proteome</keyword>
<evidence type="ECO:0000313" key="2">
    <source>
        <dbReference type="EnsemblMetazoa" id="XP_008189564.1"/>
    </source>
</evidence>
<dbReference type="AlphaFoldDB" id="A0A8R2BB22"/>
<accession>A0A8R2BB22</accession>
<name>A0A8R2BB22_ACYPI</name>
<dbReference type="InterPro" id="IPR012337">
    <property type="entry name" value="RNaseH-like_sf"/>
</dbReference>
<dbReference type="InterPro" id="IPR050951">
    <property type="entry name" value="Retrovirus_Pol_polyprotein"/>
</dbReference>
<dbReference type="OrthoDB" id="2499658at2759"/>
<dbReference type="KEGG" id="api:103311659"/>
<dbReference type="PANTHER" id="PTHR37984:SF5">
    <property type="entry name" value="PROTEIN NYNRIN-LIKE"/>
    <property type="match status" value="1"/>
</dbReference>
<proteinExistence type="predicted"/>
<organism evidence="2 3">
    <name type="scientific">Acyrthosiphon pisum</name>
    <name type="common">Pea aphid</name>
    <dbReference type="NCBI Taxonomy" id="7029"/>
    <lineage>
        <taxon>Eukaryota</taxon>
        <taxon>Metazoa</taxon>
        <taxon>Ecdysozoa</taxon>
        <taxon>Arthropoda</taxon>
        <taxon>Hexapoda</taxon>
        <taxon>Insecta</taxon>
        <taxon>Pterygota</taxon>
        <taxon>Neoptera</taxon>
        <taxon>Paraneoptera</taxon>
        <taxon>Hemiptera</taxon>
        <taxon>Sternorrhyncha</taxon>
        <taxon>Aphidomorpha</taxon>
        <taxon>Aphidoidea</taxon>
        <taxon>Aphididae</taxon>
        <taxon>Macrosiphini</taxon>
        <taxon>Acyrthosiphon</taxon>
    </lineage>
</organism>
<dbReference type="RefSeq" id="XP_008189564.1">
    <property type="nucleotide sequence ID" value="XM_008191342.1"/>
</dbReference>
<reference evidence="3" key="1">
    <citation type="submission" date="2010-06" db="EMBL/GenBank/DDBJ databases">
        <authorList>
            <person name="Jiang H."/>
            <person name="Abraham K."/>
            <person name="Ali S."/>
            <person name="Alsbrooks S.L."/>
            <person name="Anim B.N."/>
            <person name="Anosike U.S."/>
            <person name="Attaway T."/>
            <person name="Bandaranaike D.P."/>
            <person name="Battles P.K."/>
            <person name="Bell S.N."/>
            <person name="Bell A.V."/>
            <person name="Beltran B."/>
            <person name="Bickham C."/>
            <person name="Bustamante Y."/>
            <person name="Caleb T."/>
            <person name="Canada A."/>
            <person name="Cardenas V."/>
            <person name="Carter K."/>
            <person name="Chacko J."/>
            <person name="Chandrabose M.N."/>
            <person name="Chavez D."/>
            <person name="Chavez A."/>
            <person name="Chen L."/>
            <person name="Chu H.-S."/>
            <person name="Claassen K.J."/>
            <person name="Cockrell R."/>
            <person name="Collins M."/>
            <person name="Cooper J.A."/>
            <person name="Cree A."/>
            <person name="Curry S.M."/>
            <person name="Da Y."/>
            <person name="Dao M.D."/>
            <person name="Das B."/>
            <person name="Davila M.-L."/>
            <person name="Davy-Carroll L."/>
            <person name="Denson S."/>
            <person name="Dinh H."/>
            <person name="Ebong V.E."/>
            <person name="Edwards J.R."/>
            <person name="Egan A."/>
            <person name="El-Daye J."/>
            <person name="Escobedo L."/>
            <person name="Fernandez S."/>
            <person name="Fernando P.R."/>
            <person name="Flagg N."/>
            <person name="Forbes L.D."/>
            <person name="Fowler R.G."/>
            <person name="Fu Q."/>
            <person name="Gabisi R.A."/>
            <person name="Ganer J."/>
            <person name="Garbino Pronczuk A."/>
            <person name="Garcia R.M."/>
            <person name="Garner T."/>
            <person name="Garrett T.E."/>
            <person name="Gonzalez D.A."/>
            <person name="Hamid H."/>
            <person name="Hawkins E.S."/>
            <person name="Hirani K."/>
            <person name="Hogues M.E."/>
            <person name="Hollins B."/>
            <person name="Hsiao C.-H."/>
            <person name="Jabil R."/>
            <person name="James M.L."/>
            <person name="Jhangiani S.N."/>
            <person name="Johnson B."/>
            <person name="Johnson Q."/>
            <person name="Joshi V."/>
            <person name="Kalu J.B."/>
            <person name="Kam C."/>
            <person name="Kashfia A."/>
            <person name="Keebler J."/>
            <person name="Kisamo H."/>
            <person name="Kovar C.L."/>
            <person name="Lago L.A."/>
            <person name="Lai C.-Y."/>
            <person name="Laidlaw J."/>
            <person name="Lara F."/>
            <person name="Le T.-K."/>
            <person name="Lee S.L."/>
            <person name="Legall F.H."/>
            <person name="Lemon S.J."/>
            <person name="Lewis L.R."/>
            <person name="Li B."/>
            <person name="Liu Y."/>
            <person name="Liu Y.-S."/>
            <person name="Lopez J."/>
            <person name="Lozado R.J."/>
            <person name="Lu J."/>
            <person name="Madu R.C."/>
            <person name="Maheshwari M."/>
            <person name="Maheshwari R."/>
            <person name="Malloy K."/>
            <person name="Martinez E."/>
            <person name="Mathew T."/>
            <person name="Mercado I.C."/>
            <person name="Mercado C."/>
            <person name="Meyer B."/>
            <person name="Montgomery K."/>
            <person name="Morgan M.B."/>
            <person name="Munidasa M."/>
            <person name="Nazareth L.V."/>
            <person name="Nelson J."/>
            <person name="Ng B.M."/>
            <person name="Nguyen N.B."/>
            <person name="Nguyen P.Q."/>
            <person name="Nguyen T."/>
            <person name="Obregon M."/>
            <person name="Okwuonu G.O."/>
            <person name="Onwere C.G."/>
            <person name="Orozco G."/>
            <person name="Parra A."/>
            <person name="Patel S."/>
            <person name="Patil S."/>
            <person name="Perez A."/>
            <person name="Perez Y."/>
            <person name="Pham C."/>
            <person name="Primus E.L."/>
            <person name="Pu L.-L."/>
            <person name="Puazo M."/>
            <person name="Qin X."/>
            <person name="Quiroz J.B."/>
            <person name="Reese J."/>
            <person name="Richards S."/>
            <person name="Rives C.M."/>
            <person name="Robberts R."/>
            <person name="Ruiz S.J."/>
            <person name="Ruiz M.J."/>
            <person name="Santibanez J."/>
            <person name="Schneider B.W."/>
            <person name="Sisson I."/>
            <person name="Smith M."/>
            <person name="Sodergren E."/>
            <person name="Song X.-Z."/>
            <person name="Song B.B."/>
            <person name="Summersgill H."/>
            <person name="Thelus R."/>
            <person name="Thornton R.D."/>
            <person name="Trejos Z.Y."/>
            <person name="Usmani K."/>
            <person name="Vattathil S."/>
            <person name="Villasana D."/>
            <person name="Walker D.L."/>
            <person name="Wang S."/>
            <person name="Wang K."/>
            <person name="White C.S."/>
            <person name="Williams A.C."/>
            <person name="Williamson J."/>
            <person name="Wilson K."/>
            <person name="Woghiren I.O."/>
            <person name="Woodworth J.R."/>
            <person name="Worley K.C."/>
            <person name="Wright R.A."/>
            <person name="Wu W."/>
            <person name="Young L."/>
            <person name="Zhang L."/>
            <person name="Zhang J."/>
            <person name="Zhu Y."/>
            <person name="Muzny D.M."/>
            <person name="Weinstock G."/>
            <person name="Gibbs R.A."/>
        </authorList>
    </citation>
    <scope>NUCLEOTIDE SEQUENCE [LARGE SCALE GENOMIC DNA]</scope>
    <source>
        <strain evidence="3">LSR1</strain>
    </source>
</reference>
<evidence type="ECO:0000313" key="3">
    <source>
        <dbReference type="Proteomes" id="UP000007819"/>
    </source>
</evidence>
<dbReference type="Gene3D" id="3.30.420.10">
    <property type="entry name" value="Ribonuclease H-like superfamily/Ribonuclease H"/>
    <property type="match status" value="1"/>
</dbReference>
<reference evidence="2" key="2">
    <citation type="submission" date="2022-06" db="UniProtKB">
        <authorList>
            <consortium name="EnsemblMetazoa"/>
        </authorList>
    </citation>
    <scope>IDENTIFICATION</scope>
</reference>
<dbReference type="InterPro" id="IPR036397">
    <property type="entry name" value="RNaseH_sf"/>
</dbReference>
<dbReference type="PANTHER" id="PTHR37984">
    <property type="entry name" value="PROTEIN CBG26694"/>
    <property type="match status" value="1"/>
</dbReference>
<dbReference type="PROSITE" id="PS50994">
    <property type="entry name" value="INTEGRASE"/>
    <property type="match status" value="1"/>
</dbReference>
<dbReference type="SUPFAM" id="SSF53098">
    <property type="entry name" value="Ribonuclease H-like"/>
    <property type="match status" value="1"/>
</dbReference>
<dbReference type="GeneID" id="103311659"/>
<protein>
    <recommendedName>
        <fullName evidence="1">Integrase catalytic domain-containing protein</fullName>
    </recommendedName>
</protein>
<sequence>KESKSVNVKKSIHYRRLKRFDIVKIGAEEKLIAPMNSDSEEMRYYVRYNELYDIIHEAHIATGRGGRNRIVYAVNNHLTKFVILRPLKFKRAEVAYCLLDIFTLFGAPNILHSDNGREFVNAVITNLCSMWPEVKIVHGKARHSQSQGSVERANQDIERIKRSPYEAMFGIKMKMELANSIIPKNVLPGLQTEEDLEAALTEPIFENEEVEINKDDETLANENLEIRDVENVIPVRTQKINQHREESHIGLQKQARKMKEMSNKQMPTILIRQTVKVKIPEVDRSKVDARTLLAVVLKVVDGEFYRL</sequence>
<dbReference type="Proteomes" id="UP000007819">
    <property type="component" value="Unassembled WGS sequence"/>
</dbReference>
<dbReference type="InterPro" id="IPR001584">
    <property type="entry name" value="Integrase_cat-core"/>
</dbReference>
<dbReference type="EnsemblMetazoa" id="XM_008191342.1">
    <property type="protein sequence ID" value="XP_008189564.1"/>
    <property type="gene ID" value="LOC103311659"/>
</dbReference>
<dbReference type="GO" id="GO:0003676">
    <property type="term" value="F:nucleic acid binding"/>
    <property type="evidence" value="ECO:0007669"/>
    <property type="project" value="InterPro"/>
</dbReference>
<feature type="domain" description="Integrase catalytic" evidence="1">
    <location>
        <begin position="30"/>
        <end position="209"/>
    </location>
</feature>
<evidence type="ECO:0000259" key="1">
    <source>
        <dbReference type="PROSITE" id="PS50994"/>
    </source>
</evidence>